<evidence type="ECO:0000256" key="2">
    <source>
        <dbReference type="SAM" id="Phobius"/>
    </source>
</evidence>
<dbReference type="OrthoDB" id="272077at2759"/>
<feature type="compositionally biased region" description="Polar residues" evidence="1">
    <location>
        <begin position="502"/>
        <end position="523"/>
    </location>
</feature>
<gene>
    <name evidence="3" type="ORF">SeLEV6574_g03386</name>
    <name evidence="4" type="ORF">SeMB42_g00752</name>
</gene>
<evidence type="ECO:0000313" key="3">
    <source>
        <dbReference type="EMBL" id="TPX46141.1"/>
    </source>
</evidence>
<feature type="compositionally biased region" description="Low complexity" evidence="1">
    <location>
        <begin position="524"/>
        <end position="536"/>
    </location>
</feature>
<evidence type="ECO:0000256" key="1">
    <source>
        <dbReference type="SAM" id="MobiDB-lite"/>
    </source>
</evidence>
<accession>A0A507DPA0</accession>
<organism evidence="4 5">
    <name type="scientific">Synchytrium endobioticum</name>
    <dbReference type="NCBI Taxonomy" id="286115"/>
    <lineage>
        <taxon>Eukaryota</taxon>
        <taxon>Fungi</taxon>
        <taxon>Fungi incertae sedis</taxon>
        <taxon>Chytridiomycota</taxon>
        <taxon>Chytridiomycota incertae sedis</taxon>
        <taxon>Chytridiomycetes</taxon>
        <taxon>Synchytriales</taxon>
        <taxon>Synchytriaceae</taxon>
        <taxon>Synchytrium</taxon>
    </lineage>
</organism>
<reference evidence="5 6" key="1">
    <citation type="journal article" date="2019" name="Sci. Rep.">
        <title>Comparative genomics of chytrid fungi reveal insights into the obligate biotrophic and pathogenic lifestyle of Synchytrium endobioticum.</title>
        <authorList>
            <person name="van de Vossenberg B.T.L.H."/>
            <person name="Warris S."/>
            <person name="Nguyen H.D.T."/>
            <person name="van Gent-Pelzer M.P.E."/>
            <person name="Joly D.L."/>
            <person name="van de Geest H.C."/>
            <person name="Bonants P.J.M."/>
            <person name="Smith D.S."/>
            <person name="Levesque C.A."/>
            <person name="van der Lee T.A.J."/>
        </authorList>
    </citation>
    <scope>NUCLEOTIDE SEQUENCE [LARGE SCALE GENOMIC DNA]</scope>
    <source>
        <strain evidence="3 6">LEV6574</strain>
        <strain evidence="4 5">MB42</strain>
    </source>
</reference>
<dbReference type="EMBL" id="QEAM01000113">
    <property type="protein sequence ID" value="TPX46141.1"/>
    <property type="molecule type" value="Genomic_DNA"/>
</dbReference>
<feature type="transmembrane region" description="Helical" evidence="2">
    <location>
        <begin position="45"/>
        <end position="68"/>
    </location>
</feature>
<evidence type="ECO:0008006" key="7">
    <source>
        <dbReference type="Google" id="ProtNLM"/>
    </source>
</evidence>
<dbReference type="PANTHER" id="PTHR43628">
    <property type="entry name" value="ACTIVATOR OF C KINASE PROTEIN 1-RELATED"/>
    <property type="match status" value="1"/>
</dbReference>
<proteinExistence type="predicted"/>
<dbReference type="STRING" id="286115.A0A507DPA0"/>
<keyword evidence="2" id="KW-0472">Membrane</keyword>
<evidence type="ECO:0000313" key="4">
    <source>
        <dbReference type="EMBL" id="TPX53502.1"/>
    </source>
</evidence>
<dbReference type="InterPro" id="IPR011990">
    <property type="entry name" value="TPR-like_helical_dom_sf"/>
</dbReference>
<dbReference type="SUPFAM" id="SSF81901">
    <property type="entry name" value="HCP-like"/>
    <property type="match status" value="2"/>
</dbReference>
<dbReference type="Pfam" id="PF08238">
    <property type="entry name" value="Sel1"/>
    <property type="match status" value="7"/>
</dbReference>
<comment type="caution">
    <text evidence="4">The sequence shown here is derived from an EMBL/GenBank/DDBJ whole genome shotgun (WGS) entry which is preliminary data.</text>
</comment>
<feature type="compositionally biased region" description="Polar residues" evidence="1">
    <location>
        <begin position="485"/>
        <end position="495"/>
    </location>
</feature>
<dbReference type="SMART" id="SM00671">
    <property type="entry name" value="SEL1"/>
    <property type="match status" value="8"/>
</dbReference>
<dbReference type="InterPro" id="IPR052945">
    <property type="entry name" value="Mitotic_Regulator"/>
</dbReference>
<name>A0A507DPA0_9FUNG</name>
<dbReference type="AlphaFoldDB" id="A0A507DPA0"/>
<dbReference type="EMBL" id="QEAN01000016">
    <property type="protein sequence ID" value="TPX53502.1"/>
    <property type="molecule type" value="Genomic_DNA"/>
</dbReference>
<dbReference type="Gene3D" id="1.25.40.10">
    <property type="entry name" value="Tetratricopeptide repeat domain"/>
    <property type="match status" value="2"/>
</dbReference>
<dbReference type="Proteomes" id="UP000320475">
    <property type="component" value="Unassembled WGS sequence"/>
</dbReference>
<keyword evidence="2" id="KW-1133">Transmembrane helix</keyword>
<evidence type="ECO:0000313" key="5">
    <source>
        <dbReference type="Proteomes" id="UP000317494"/>
    </source>
</evidence>
<evidence type="ECO:0000313" key="6">
    <source>
        <dbReference type="Proteomes" id="UP000320475"/>
    </source>
</evidence>
<dbReference type="VEuPathDB" id="FungiDB:SeMB42_g00752"/>
<keyword evidence="2" id="KW-0812">Transmembrane</keyword>
<dbReference type="InterPro" id="IPR006597">
    <property type="entry name" value="Sel1-like"/>
</dbReference>
<feature type="region of interest" description="Disordered" evidence="1">
    <location>
        <begin position="446"/>
        <end position="536"/>
    </location>
</feature>
<dbReference type="Proteomes" id="UP000317494">
    <property type="component" value="Unassembled WGS sequence"/>
</dbReference>
<dbReference type="PANTHER" id="PTHR43628:SF1">
    <property type="entry name" value="CHITIN SYNTHASE REGULATORY FACTOR 2-RELATED"/>
    <property type="match status" value="1"/>
</dbReference>
<keyword evidence="5" id="KW-1185">Reference proteome</keyword>
<sequence>MLGVSHTRTAASHAHRKAKTTSLYGAALFLLGNQRLLVQKDIHSAFVYILRSSLTGFVPATAVLAFLFEFGLARIAPDYPTNYQVAEKLYTNAAAQESGLAQARLAFLKTHGRPQIQIDQSLAEAYRRACGKQGLLSVAWLSNAAEAGLAPAQFCLALCYYNGIAVLEDDTSAFRWCERAAAQGHAGAQNVLGNLYVEGAGCEVNPTIGLRWYIKAAEQREAAAIYNIGTLYERGLALEEDPNQAFQWYVRAAMFGSINAQNVLGIFYEQGIGIAQNPNMAVYNYSNAAKAGHPHAQYNLGRCHHDGFGADRNDHVAAQWFDLAAQQNHALSQLSMGVCCEFGIGVPIDRQLAMSYYKRAASNDCYEAKRRLQPVVACQILVPARILLAGRMRQATTCSTPCRLSTDDDVHIMTASKNGTITPPQELPSMWSLAISSPSHASLRGSTAFTPFPSDDDEMDGDSLCLTAGPTPPPTPNRSRRSSPIVVSNKTSLETTPHHRSLASSGPVSFMSTPSSLTSATPYISNNNNSSSSSSIRSSLRPQLAQAGLHSLPVELLEYILSFLDSQQILTPQQRRLCCSAAGDRRNLSGPDMELEGESGGALSKLSKDSFLAKVGCPRFSSQCDCGAICGQIKHVIAQFESMVG</sequence>
<protein>
    <recommendedName>
        <fullName evidence="7">F-box domain-containing protein</fullName>
    </recommendedName>
</protein>